<dbReference type="InterPro" id="IPR012910">
    <property type="entry name" value="Plug_dom"/>
</dbReference>
<reference evidence="16 17" key="1">
    <citation type="submission" date="2019-03" db="EMBL/GenBank/DDBJ databases">
        <title>Genomic Encyclopedia of Type Strains, Phase IV (KMG-IV): sequencing the most valuable type-strain genomes for metagenomic binning, comparative biology and taxonomic classification.</title>
        <authorList>
            <person name="Goeker M."/>
        </authorList>
    </citation>
    <scope>NUCLEOTIDE SEQUENCE [LARGE SCALE GENOMIC DNA]</scope>
    <source>
        <strain evidence="16 17">DSM 654</strain>
    </source>
</reference>
<evidence type="ECO:0000259" key="15">
    <source>
        <dbReference type="Pfam" id="PF07715"/>
    </source>
</evidence>
<dbReference type="PANTHER" id="PTHR32552">
    <property type="entry name" value="FERRICHROME IRON RECEPTOR-RELATED"/>
    <property type="match status" value="1"/>
</dbReference>
<gene>
    <name evidence="16" type="ORF">EV671_101551</name>
</gene>
<comment type="similarity">
    <text evidence="11 12">Belongs to the TonB-dependent receptor family.</text>
</comment>
<evidence type="ECO:0000256" key="8">
    <source>
        <dbReference type="ARBA" id="ARBA00023077"/>
    </source>
</evidence>
<dbReference type="RefSeq" id="WP_165917567.1">
    <property type="nucleotide sequence ID" value="NZ_CBCSGL010000018.1"/>
</dbReference>
<keyword evidence="13" id="KW-0732">Signal</keyword>
<evidence type="ECO:0000256" key="5">
    <source>
        <dbReference type="ARBA" id="ARBA00022692"/>
    </source>
</evidence>
<keyword evidence="7" id="KW-0406">Ion transport</keyword>
<evidence type="ECO:0000256" key="2">
    <source>
        <dbReference type="ARBA" id="ARBA00022448"/>
    </source>
</evidence>
<evidence type="ECO:0000313" key="17">
    <source>
        <dbReference type="Proteomes" id="UP000295110"/>
    </source>
</evidence>
<dbReference type="PROSITE" id="PS51257">
    <property type="entry name" value="PROKAR_LIPOPROTEIN"/>
    <property type="match status" value="1"/>
</dbReference>
<feature type="domain" description="TonB-dependent receptor-like beta-barrel" evidence="14">
    <location>
        <begin position="278"/>
        <end position="762"/>
    </location>
</feature>
<sequence>MTRPRSPRLSALALSVLAACAQAQTQPGDAPQQLEAVVVTGQGRSQQLQSVPIAIQVLGAEQVRKLGAANLADLDAHIPGLEVDANQPTQPRMSLRGIGTSDFGIGTDSPVGIYVDGVYTGKTGGALLNFNDVKRIEVLKGPQGTLFGRNSAGGAIAVVTQEPEFRRSGSALLRLGEHGLRQAEAIVNQPLGESLALRASVVARRSDGELRDAATGQRAGGDNAWGARLALRLQPDADTQAVLSYEHEKLNQRARPAVGLVKAVAAGTAPAFPADPASYLDPLHAPLLNDVAGDRERRDFDGVTLHIEHSLPWAEFSSTTAYRHFSSLNRQDNDGSNNPAVYLSTTNIEGNRSWQQEFRLTGRQGAAEWLAGVSFFDEHATQTALVDATTTSLDTLSGNLLGQPLFSTVNQLAAAVGLSGVDLLGQPWEERMSNVARNRAQAVYGDVIWHLSPSTRLTTGLRITRDDKRFSWFNPLREAAGLDARLQALDAADLFPTLVAAGALDAGQAAQLQAALHQNALIATDGASTAPLQLHKSWTDTSPRLVLDHRYDRDLMVYASLTRGYQAGGFNTLQVASSYQPEHVTNLELGLKGQWPAQGLSWGAALFQYRFDNLQTLQLVPAATPGSIPAYQVTISDQRATGLDLETRWQLSPALRLSGVLELLNQTYRHGRASSGEDLAGLPVGTPKARASVGVDWGFAALGGRVGTSLQAAYQSAQRCNPESVVQGECLTTASFRVGGPRTRLDGRLGWDSADRAWGLALLVANMQNRRYVHKLWYEAAPLGSGYATLSNGRSAALELRVSY</sequence>
<evidence type="ECO:0000259" key="14">
    <source>
        <dbReference type="Pfam" id="PF00593"/>
    </source>
</evidence>
<evidence type="ECO:0000256" key="12">
    <source>
        <dbReference type="RuleBase" id="RU003357"/>
    </source>
</evidence>
<dbReference type="GO" id="GO:0006826">
    <property type="term" value="P:iron ion transport"/>
    <property type="evidence" value="ECO:0007669"/>
    <property type="project" value="UniProtKB-KW"/>
</dbReference>
<protein>
    <submittedName>
        <fullName evidence="16">Iron complex outermembrane receptor protein</fullName>
    </submittedName>
</protein>
<evidence type="ECO:0000256" key="10">
    <source>
        <dbReference type="ARBA" id="ARBA00023237"/>
    </source>
</evidence>
<evidence type="ECO:0000256" key="7">
    <source>
        <dbReference type="ARBA" id="ARBA00023065"/>
    </source>
</evidence>
<dbReference type="InterPro" id="IPR039426">
    <property type="entry name" value="TonB-dep_rcpt-like"/>
</dbReference>
<feature type="chain" id="PRO_5020701429" evidence="13">
    <location>
        <begin position="24"/>
        <end position="804"/>
    </location>
</feature>
<dbReference type="InterPro" id="IPR000531">
    <property type="entry name" value="Beta-barrel_TonB"/>
</dbReference>
<keyword evidence="2 11" id="KW-0813">Transport</keyword>
<dbReference type="AlphaFoldDB" id="A0A4V2VQN8"/>
<dbReference type="EMBL" id="SMBU01000015">
    <property type="protein sequence ID" value="TCU95359.1"/>
    <property type="molecule type" value="Genomic_DNA"/>
</dbReference>
<dbReference type="SUPFAM" id="SSF56935">
    <property type="entry name" value="Porins"/>
    <property type="match status" value="1"/>
</dbReference>
<evidence type="ECO:0000256" key="9">
    <source>
        <dbReference type="ARBA" id="ARBA00023136"/>
    </source>
</evidence>
<name>A0A4V2VQN8_ROSSA</name>
<dbReference type="PANTHER" id="PTHR32552:SF81">
    <property type="entry name" value="TONB-DEPENDENT OUTER MEMBRANE RECEPTOR"/>
    <property type="match status" value="1"/>
</dbReference>
<accession>A0A4V2VQN8</accession>
<evidence type="ECO:0000256" key="1">
    <source>
        <dbReference type="ARBA" id="ARBA00004571"/>
    </source>
</evidence>
<keyword evidence="6" id="KW-0408">Iron</keyword>
<evidence type="ECO:0000256" key="6">
    <source>
        <dbReference type="ARBA" id="ARBA00023004"/>
    </source>
</evidence>
<keyword evidence="4" id="KW-0410">Iron transport</keyword>
<evidence type="ECO:0000313" key="16">
    <source>
        <dbReference type="EMBL" id="TCU95359.1"/>
    </source>
</evidence>
<keyword evidence="10 11" id="KW-0998">Cell outer membrane</keyword>
<feature type="domain" description="TonB-dependent receptor plug" evidence="15">
    <location>
        <begin position="48"/>
        <end position="155"/>
    </location>
</feature>
<dbReference type="GO" id="GO:0009279">
    <property type="term" value="C:cell outer membrane"/>
    <property type="evidence" value="ECO:0007669"/>
    <property type="project" value="UniProtKB-SubCell"/>
</dbReference>
<proteinExistence type="inferred from homology"/>
<keyword evidence="5 11" id="KW-0812">Transmembrane</keyword>
<keyword evidence="16" id="KW-0675">Receptor</keyword>
<organism evidence="16 17">
    <name type="scientific">Roseateles saccharophilus</name>
    <name type="common">Pseudomonas saccharophila</name>
    <dbReference type="NCBI Taxonomy" id="304"/>
    <lineage>
        <taxon>Bacteria</taxon>
        <taxon>Pseudomonadati</taxon>
        <taxon>Pseudomonadota</taxon>
        <taxon>Betaproteobacteria</taxon>
        <taxon>Burkholderiales</taxon>
        <taxon>Sphaerotilaceae</taxon>
        <taxon>Roseateles</taxon>
    </lineage>
</organism>
<dbReference type="Pfam" id="PF00593">
    <property type="entry name" value="TonB_dep_Rec_b-barrel"/>
    <property type="match status" value="1"/>
</dbReference>
<dbReference type="Gene3D" id="2.40.170.20">
    <property type="entry name" value="TonB-dependent receptor, beta-barrel domain"/>
    <property type="match status" value="1"/>
</dbReference>
<dbReference type="InterPro" id="IPR036942">
    <property type="entry name" value="Beta-barrel_TonB_sf"/>
</dbReference>
<dbReference type="Pfam" id="PF07715">
    <property type="entry name" value="Plug"/>
    <property type="match status" value="1"/>
</dbReference>
<evidence type="ECO:0000256" key="4">
    <source>
        <dbReference type="ARBA" id="ARBA00022496"/>
    </source>
</evidence>
<evidence type="ECO:0000256" key="11">
    <source>
        <dbReference type="PROSITE-ProRule" id="PRU01360"/>
    </source>
</evidence>
<keyword evidence="17" id="KW-1185">Reference proteome</keyword>
<keyword evidence="9 11" id="KW-0472">Membrane</keyword>
<keyword evidence="8 12" id="KW-0798">TonB box</keyword>
<dbReference type="Proteomes" id="UP000295110">
    <property type="component" value="Unassembled WGS sequence"/>
</dbReference>
<keyword evidence="3 11" id="KW-1134">Transmembrane beta strand</keyword>
<comment type="subcellular location">
    <subcellularLocation>
        <location evidence="1 11">Cell outer membrane</location>
        <topology evidence="1 11">Multi-pass membrane protein</topology>
    </subcellularLocation>
</comment>
<dbReference type="PROSITE" id="PS52016">
    <property type="entry name" value="TONB_DEPENDENT_REC_3"/>
    <property type="match status" value="1"/>
</dbReference>
<feature type="signal peptide" evidence="13">
    <location>
        <begin position="1"/>
        <end position="23"/>
    </location>
</feature>
<evidence type="ECO:0000256" key="13">
    <source>
        <dbReference type="SAM" id="SignalP"/>
    </source>
</evidence>
<evidence type="ECO:0000256" key="3">
    <source>
        <dbReference type="ARBA" id="ARBA00022452"/>
    </source>
</evidence>
<comment type="caution">
    <text evidence="16">The sequence shown here is derived from an EMBL/GenBank/DDBJ whole genome shotgun (WGS) entry which is preliminary data.</text>
</comment>